<dbReference type="Pfam" id="PF00027">
    <property type="entry name" value="cNMP_binding"/>
    <property type="match status" value="1"/>
</dbReference>
<proteinExistence type="predicted"/>
<dbReference type="InterPro" id="IPR050397">
    <property type="entry name" value="Env_Response_Regulators"/>
</dbReference>
<dbReference type="GO" id="GO:0005829">
    <property type="term" value="C:cytosol"/>
    <property type="evidence" value="ECO:0007669"/>
    <property type="project" value="TreeGrafter"/>
</dbReference>
<name>A0A133S7I9_9FIRM</name>
<dbReference type="RefSeq" id="WP_060807062.1">
    <property type="nucleotide sequence ID" value="NZ_CACRUN010000006.1"/>
</dbReference>
<sequence length="241" mass="27260">MIKQVLSDDIIKQYLPILTACPLFNTLGIPELTSYLHNAKVIIKNYKKNDFIAISGDPMEGIGVILEGSALLTRENVLGQRVIMANLEASSIFGEALLFSKHPLWPATIKALKPTKIMFIPLETFIETLPDCQQCQTKILSNLLEDLSEKALLLTKKVHYLTLKGMREKIYAYLTDIYTMQHSEKLVLPHNREQMAEALNVSRTALSRELGRLRDEGIIEINGRHVTLLDPQQIVEFGFNN</sequence>
<accession>A0A133S7I9</accession>
<dbReference type="PROSITE" id="PS50042">
    <property type="entry name" value="CNMP_BINDING_3"/>
    <property type="match status" value="1"/>
</dbReference>
<dbReference type="AlphaFoldDB" id="A0A133S7I9"/>
<dbReference type="EMBL" id="LRQT01000002">
    <property type="protein sequence ID" value="KXA65623.1"/>
    <property type="molecule type" value="Genomic_DNA"/>
</dbReference>
<dbReference type="PANTHER" id="PTHR24567:SF58">
    <property type="entry name" value="CYCLIC AMP-BINDING REGULATORY PROTEIN"/>
    <property type="match status" value="1"/>
</dbReference>
<evidence type="ECO:0000259" key="5">
    <source>
        <dbReference type="PROSITE" id="PS51063"/>
    </source>
</evidence>
<dbReference type="SUPFAM" id="SSF46785">
    <property type="entry name" value="Winged helix' DNA-binding domain"/>
    <property type="match status" value="1"/>
</dbReference>
<dbReference type="InterPro" id="IPR014710">
    <property type="entry name" value="RmlC-like_jellyroll"/>
</dbReference>
<dbReference type="PANTHER" id="PTHR24567">
    <property type="entry name" value="CRP FAMILY TRANSCRIPTIONAL REGULATORY PROTEIN"/>
    <property type="match status" value="1"/>
</dbReference>
<dbReference type="STRING" id="39777.B7L28_07775"/>
<keyword evidence="1" id="KW-0805">Transcription regulation</keyword>
<dbReference type="GO" id="GO:0003677">
    <property type="term" value="F:DNA binding"/>
    <property type="evidence" value="ECO:0007669"/>
    <property type="project" value="UniProtKB-KW"/>
</dbReference>
<feature type="domain" description="Cyclic nucleotide-binding" evidence="4">
    <location>
        <begin position="23"/>
        <end position="146"/>
    </location>
</feature>
<dbReference type="PROSITE" id="PS51063">
    <property type="entry name" value="HTH_CRP_2"/>
    <property type="match status" value="1"/>
</dbReference>
<keyword evidence="3" id="KW-0804">Transcription</keyword>
<dbReference type="SMART" id="SM00100">
    <property type="entry name" value="cNMP"/>
    <property type="match status" value="1"/>
</dbReference>
<evidence type="ECO:0000259" key="4">
    <source>
        <dbReference type="PROSITE" id="PS50042"/>
    </source>
</evidence>
<keyword evidence="2" id="KW-0238">DNA-binding</keyword>
<dbReference type="Proteomes" id="UP000070226">
    <property type="component" value="Unassembled WGS sequence"/>
</dbReference>
<dbReference type="Pfam" id="PF13545">
    <property type="entry name" value="HTH_Crp_2"/>
    <property type="match status" value="1"/>
</dbReference>
<dbReference type="InterPro" id="IPR036390">
    <property type="entry name" value="WH_DNA-bd_sf"/>
</dbReference>
<dbReference type="Gene3D" id="2.60.120.10">
    <property type="entry name" value="Jelly Rolls"/>
    <property type="match status" value="1"/>
</dbReference>
<evidence type="ECO:0000313" key="6">
    <source>
        <dbReference type="EMBL" id="KXA65623.1"/>
    </source>
</evidence>
<evidence type="ECO:0000256" key="1">
    <source>
        <dbReference type="ARBA" id="ARBA00023015"/>
    </source>
</evidence>
<evidence type="ECO:0000313" key="7">
    <source>
        <dbReference type="Proteomes" id="UP000070226"/>
    </source>
</evidence>
<dbReference type="GO" id="GO:0003700">
    <property type="term" value="F:DNA-binding transcription factor activity"/>
    <property type="evidence" value="ECO:0007669"/>
    <property type="project" value="TreeGrafter"/>
</dbReference>
<reference evidence="6 7" key="1">
    <citation type="submission" date="2016-01" db="EMBL/GenBank/DDBJ databases">
        <authorList>
            <person name="Oliw E.H."/>
        </authorList>
    </citation>
    <scope>NUCLEOTIDE SEQUENCE [LARGE SCALE GENOMIC DNA]</scope>
    <source>
        <strain evidence="6 7">CMW7756B</strain>
    </source>
</reference>
<dbReference type="PATRIC" id="fig|39777.7.peg.105"/>
<organism evidence="6">
    <name type="scientific">Veillonella atypica</name>
    <dbReference type="NCBI Taxonomy" id="39777"/>
    <lineage>
        <taxon>Bacteria</taxon>
        <taxon>Bacillati</taxon>
        <taxon>Bacillota</taxon>
        <taxon>Negativicutes</taxon>
        <taxon>Veillonellales</taxon>
        <taxon>Veillonellaceae</taxon>
        <taxon>Veillonella</taxon>
    </lineage>
</organism>
<gene>
    <name evidence="6" type="ORF">HMPREF3233_00108</name>
</gene>
<protein>
    <submittedName>
        <fullName evidence="6">Cyclic nucleotide-binding domain protein</fullName>
    </submittedName>
</protein>
<dbReference type="InterPro" id="IPR000595">
    <property type="entry name" value="cNMP-bd_dom"/>
</dbReference>
<comment type="caution">
    <text evidence="6">The sequence shown here is derived from an EMBL/GenBank/DDBJ whole genome shotgun (WGS) entry which is preliminary data.</text>
</comment>
<evidence type="ECO:0000256" key="2">
    <source>
        <dbReference type="ARBA" id="ARBA00023125"/>
    </source>
</evidence>
<dbReference type="InterPro" id="IPR018490">
    <property type="entry name" value="cNMP-bd_dom_sf"/>
</dbReference>
<dbReference type="SMART" id="SM00419">
    <property type="entry name" value="HTH_CRP"/>
    <property type="match status" value="1"/>
</dbReference>
<evidence type="ECO:0000256" key="3">
    <source>
        <dbReference type="ARBA" id="ARBA00023163"/>
    </source>
</evidence>
<feature type="domain" description="HTH crp-type" evidence="5">
    <location>
        <begin position="164"/>
        <end position="232"/>
    </location>
</feature>
<dbReference type="InterPro" id="IPR012318">
    <property type="entry name" value="HTH_CRP"/>
</dbReference>
<dbReference type="CDD" id="cd00038">
    <property type="entry name" value="CAP_ED"/>
    <property type="match status" value="1"/>
</dbReference>
<dbReference type="SUPFAM" id="SSF51206">
    <property type="entry name" value="cAMP-binding domain-like"/>
    <property type="match status" value="1"/>
</dbReference>